<keyword evidence="2" id="KW-1185">Reference proteome</keyword>
<accession>A0ABP9D9I8</accession>
<dbReference type="EMBL" id="BAABIS010000001">
    <property type="protein sequence ID" value="GAA4834258.1"/>
    <property type="molecule type" value="Genomic_DNA"/>
</dbReference>
<gene>
    <name evidence="1" type="ORF">GCM10023235_05980</name>
</gene>
<evidence type="ECO:0008006" key="3">
    <source>
        <dbReference type="Google" id="ProtNLM"/>
    </source>
</evidence>
<name>A0ABP9D9I8_9ACTN</name>
<evidence type="ECO:0000313" key="1">
    <source>
        <dbReference type="EMBL" id="GAA4834258.1"/>
    </source>
</evidence>
<proteinExistence type="predicted"/>
<protein>
    <recommendedName>
        <fullName evidence="3">DUF222 domain-containing protein</fullName>
    </recommendedName>
</protein>
<organism evidence="1 2">
    <name type="scientific">Kitasatospora terrestris</name>
    <dbReference type="NCBI Taxonomy" id="258051"/>
    <lineage>
        <taxon>Bacteria</taxon>
        <taxon>Bacillati</taxon>
        <taxon>Actinomycetota</taxon>
        <taxon>Actinomycetes</taxon>
        <taxon>Kitasatosporales</taxon>
        <taxon>Streptomycetaceae</taxon>
        <taxon>Kitasatospora</taxon>
    </lineage>
</organism>
<comment type="caution">
    <text evidence="1">The sequence shown here is derived from an EMBL/GenBank/DDBJ whole genome shotgun (WGS) entry which is preliminary data.</text>
</comment>
<evidence type="ECO:0000313" key="2">
    <source>
        <dbReference type="Proteomes" id="UP001501752"/>
    </source>
</evidence>
<sequence length="204" mass="21318">MTGEAPMDPVTGDAGMCAQVEALAHEMARQVGQGLWELPAHDADLARATAARLADAVGPAPAQEALAGIERLEHLREAVAAIAIAVARTHGRLAWFLARAADALTPVLRWRALTAEDALTFGTRVPGADELTDAENAVRRLHAALAEDLDAEPAPAPAHLRSWRAGRTRAPAGAAAPGARAVVRGFRQEDNRGVASESAPSQNT</sequence>
<reference evidence="2" key="1">
    <citation type="journal article" date="2019" name="Int. J. Syst. Evol. Microbiol.">
        <title>The Global Catalogue of Microorganisms (GCM) 10K type strain sequencing project: providing services to taxonomists for standard genome sequencing and annotation.</title>
        <authorList>
            <consortium name="The Broad Institute Genomics Platform"/>
            <consortium name="The Broad Institute Genome Sequencing Center for Infectious Disease"/>
            <person name="Wu L."/>
            <person name="Ma J."/>
        </authorList>
    </citation>
    <scope>NUCLEOTIDE SEQUENCE [LARGE SCALE GENOMIC DNA]</scope>
    <source>
        <strain evidence="2">JCM 13006</strain>
    </source>
</reference>
<dbReference type="Proteomes" id="UP001501752">
    <property type="component" value="Unassembled WGS sequence"/>
</dbReference>